<dbReference type="VEuPathDB" id="VectorBase:RSAN_056052"/>
<sequence length="332" mass="34306">MAGRSVRVISLGDPNDVACMDEGVRVIAVNPSGQQSMGPSCQSSLTKVYCGPVETIGMPAPPKIKGSRLDWRITPEGGLEVTVGRPLTKEEEEKRERDRKSKAAGAAAPADAAAAGAAGAAGAAPAAAPAATPAAPADAAVPPAGIDKLKKQICDPLSLLANKRLPICFETTLGKETAPGLSSVTVINEQPGSPVMVQPRAAPVPSSRGCSPPGVQVICSSDGGYGGYQSPTVTTCSAMGGGGGNFTGVRIRADSSSSMGRRCEQLFPDPCPAMQTIRIVDDVGAANRRTSSRVVHIFEEPPAPPRSTRGSSRDRQVFERVVHIEEDCPEFP</sequence>
<dbReference type="OrthoDB" id="6501733at2759"/>
<protein>
    <submittedName>
        <fullName evidence="2">Uncharacterized protein</fullName>
    </submittedName>
</protein>
<evidence type="ECO:0000313" key="3">
    <source>
        <dbReference type="Proteomes" id="UP000821837"/>
    </source>
</evidence>
<dbReference type="EMBL" id="JABSTV010001250">
    <property type="protein sequence ID" value="KAH7955937.1"/>
    <property type="molecule type" value="Genomic_DNA"/>
</dbReference>
<name>A0A9D4PVK8_RHISA</name>
<evidence type="ECO:0000256" key="1">
    <source>
        <dbReference type="SAM" id="MobiDB-lite"/>
    </source>
</evidence>
<evidence type="ECO:0000313" key="2">
    <source>
        <dbReference type="EMBL" id="KAH7955937.1"/>
    </source>
</evidence>
<dbReference type="Proteomes" id="UP000821837">
    <property type="component" value="Unassembled WGS sequence"/>
</dbReference>
<organism evidence="2 3">
    <name type="scientific">Rhipicephalus sanguineus</name>
    <name type="common">Brown dog tick</name>
    <name type="synonym">Ixodes sanguineus</name>
    <dbReference type="NCBI Taxonomy" id="34632"/>
    <lineage>
        <taxon>Eukaryota</taxon>
        <taxon>Metazoa</taxon>
        <taxon>Ecdysozoa</taxon>
        <taxon>Arthropoda</taxon>
        <taxon>Chelicerata</taxon>
        <taxon>Arachnida</taxon>
        <taxon>Acari</taxon>
        <taxon>Parasitiformes</taxon>
        <taxon>Ixodida</taxon>
        <taxon>Ixodoidea</taxon>
        <taxon>Ixodidae</taxon>
        <taxon>Rhipicephalinae</taxon>
        <taxon>Rhipicephalus</taxon>
        <taxon>Rhipicephalus</taxon>
    </lineage>
</organism>
<feature type="region of interest" description="Disordered" evidence="1">
    <location>
        <begin position="82"/>
        <end position="107"/>
    </location>
</feature>
<keyword evidence="3" id="KW-1185">Reference proteome</keyword>
<reference evidence="2" key="2">
    <citation type="submission" date="2021-09" db="EMBL/GenBank/DDBJ databases">
        <authorList>
            <person name="Jia N."/>
            <person name="Wang J."/>
            <person name="Shi W."/>
            <person name="Du L."/>
            <person name="Sun Y."/>
            <person name="Zhan W."/>
            <person name="Jiang J."/>
            <person name="Wang Q."/>
            <person name="Zhang B."/>
            <person name="Ji P."/>
            <person name="Sakyi L.B."/>
            <person name="Cui X."/>
            <person name="Yuan T."/>
            <person name="Jiang B."/>
            <person name="Yang W."/>
            <person name="Lam T.T.-Y."/>
            <person name="Chang Q."/>
            <person name="Ding S."/>
            <person name="Wang X."/>
            <person name="Zhu J."/>
            <person name="Ruan X."/>
            <person name="Zhao L."/>
            <person name="Wei J."/>
            <person name="Que T."/>
            <person name="Du C."/>
            <person name="Cheng J."/>
            <person name="Dai P."/>
            <person name="Han X."/>
            <person name="Huang E."/>
            <person name="Gao Y."/>
            <person name="Liu J."/>
            <person name="Shao H."/>
            <person name="Ye R."/>
            <person name="Li L."/>
            <person name="Wei W."/>
            <person name="Wang X."/>
            <person name="Wang C."/>
            <person name="Huo Q."/>
            <person name="Li W."/>
            <person name="Guo W."/>
            <person name="Chen H."/>
            <person name="Chen S."/>
            <person name="Zhou L."/>
            <person name="Zhou L."/>
            <person name="Ni X."/>
            <person name="Tian J."/>
            <person name="Zhou Y."/>
            <person name="Sheng Y."/>
            <person name="Liu T."/>
            <person name="Pan Y."/>
            <person name="Xia L."/>
            <person name="Li J."/>
            <person name="Zhao F."/>
            <person name="Cao W."/>
        </authorList>
    </citation>
    <scope>NUCLEOTIDE SEQUENCE</scope>
    <source>
        <strain evidence="2">Rsan-2018</strain>
        <tissue evidence="2">Larvae</tissue>
    </source>
</reference>
<reference evidence="2" key="1">
    <citation type="journal article" date="2020" name="Cell">
        <title>Large-Scale Comparative Analyses of Tick Genomes Elucidate Their Genetic Diversity and Vector Capacities.</title>
        <authorList>
            <consortium name="Tick Genome and Microbiome Consortium (TIGMIC)"/>
            <person name="Jia N."/>
            <person name="Wang J."/>
            <person name="Shi W."/>
            <person name="Du L."/>
            <person name="Sun Y."/>
            <person name="Zhan W."/>
            <person name="Jiang J.F."/>
            <person name="Wang Q."/>
            <person name="Zhang B."/>
            <person name="Ji P."/>
            <person name="Bell-Sakyi L."/>
            <person name="Cui X.M."/>
            <person name="Yuan T.T."/>
            <person name="Jiang B.G."/>
            <person name="Yang W.F."/>
            <person name="Lam T.T."/>
            <person name="Chang Q.C."/>
            <person name="Ding S.J."/>
            <person name="Wang X.J."/>
            <person name="Zhu J.G."/>
            <person name="Ruan X.D."/>
            <person name="Zhao L."/>
            <person name="Wei J.T."/>
            <person name="Ye R.Z."/>
            <person name="Que T.C."/>
            <person name="Du C.H."/>
            <person name="Zhou Y.H."/>
            <person name="Cheng J.X."/>
            <person name="Dai P.F."/>
            <person name="Guo W.B."/>
            <person name="Han X.H."/>
            <person name="Huang E.J."/>
            <person name="Li L.F."/>
            <person name="Wei W."/>
            <person name="Gao Y.C."/>
            <person name="Liu J.Z."/>
            <person name="Shao H.Z."/>
            <person name="Wang X."/>
            <person name="Wang C.C."/>
            <person name="Yang T.C."/>
            <person name="Huo Q.B."/>
            <person name="Li W."/>
            <person name="Chen H.Y."/>
            <person name="Chen S.E."/>
            <person name="Zhou L.G."/>
            <person name="Ni X.B."/>
            <person name="Tian J.H."/>
            <person name="Sheng Y."/>
            <person name="Liu T."/>
            <person name="Pan Y.S."/>
            <person name="Xia L.Y."/>
            <person name="Li J."/>
            <person name="Zhao F."/>
            <person name="Cao W.C."/>
        </authorList>
    </citation>
    <scope>NUCLEOTIDE SEQUENCE</scope>
    <source>
        <strain evidence="2">Rsan-2018</strain>
    </source>
</reference>
<feature type="compositionally biased region" description="Basic and acidic residues" evidence="1">
    <location>
        <begin position="87"/>
        <end position="101"/>
    </location>
</feature>
<proteinExistence type="predicted"/>
<gene>
    <name evidence="2" type="ORF">HPB52_005255</name>
</gene>
<dbReference type="OMA" id="HIEEECP"/>
<dbReference type="AlphaFoldDB" id="A0A9D4PVK8"/>
<comment type="caution">
    <text evidence="2">The sequence shown here is derived from an EMBL/GenBank/DDBJ whole genome shotgun (WGS) entry which is preliminary data.</text>
</comment>
<accession>A0A9D4PVK8</accession>